<evidence type="ECO:0000256" key="1">
    <source>
        <dbReference type="ARBA" id="ARBA00004123"/>
    </source>
</evidence>
<evidence type="ECO:0000256" key="4">
    <source>
        <dbReference type="RuleBase" id="RU004020"/>
    </source>
</evidence>
<dbReference type="GO" id="GO:0043565">
    <property type="term" value="F:sequence-specific DNA binding"/>
    <property type="evidence" value="ECO:0007669"/>
    <property type="project" value="InterPro"/>
</dbReference>
<dbReference type="OrthoDB" id="60033at2759"/>
<comment type="subcellular location">
    <subcellularLocation>
        <location evidence="1">Nucleus</location>
    </subcellularLocation>
</comment>
<dbReference type="Proteomes" id="UP000664859">
    <property type="component" value="Unassembled WGS sequence"/>
</dbReference>
<feature type="non-terminal residue" evidence="6">
    <location>
        <position position="1"/>
    </location>
</feature>
<dbReference type="PANTHER" id="PTHR10015">
    <property type="entry name" value="HEAT SHOCK TRANSCRIPTION FACTOR"/>
    <property type="match status" value="1"/>
</dbReference>
<name>A0A836CG49_9STRA</name>
<dbReference type="InterPro" id="IPR000232">
    <property type="entry name" value="HSF_DNA-bd"/>
</dbReference>
<dbReference type="PANTHER" id="PTHR10015:SF206">
    <property type="entry name" value="HSF-TYPE DNA-BINDING DOMAIN-CONTAINING PROTEIN"/>
    <property type="match status" value="1"/>
</dbReference>
<dbReference type="AlphaFoldDB" id="A0A836CG49"/>
<evidence type="ECO:0000256" key="3">
    <source>
        <dbReference type="ARBA" id="ARBA00023242"/>
    </source>
</evidence>
<sequence>HVPAVAQGDQRFPIKLHQILERESPDIITWNEHGDAFIIKDEESFARDVLPKYFRHSNVKSFQRQCNYYNFGYRTIGDAFSYSHPHFKRGQDAGVARI</sequence>
<dbReference type="EMBL" id="JAFCMP010000179">
    <property type="protein sequence ID" value="KAG5183998.1"/>
    <property type="molecule type" value="Genomic_DNA"/>
</dbReference>
<keyword evidence="3" id="KW-0539">Nucleus</keyword>
<dbReference type="SUPFAM" id="SSF46785">
    <property type="entry name" value="Winged helix' DNA-binding domain"/>
    <property type="match status" value="1"/>
</dbReference>
<evidence type="ECO:0000256" key="2">
    <source>
        <dbReference type="ARBA" id="ARBA00023125"/>
    </source>
</evidence>
<gene>
    <name evidence="6" type="ORF">JKP88DRAFT_151258</name>
</gene>
<accession>A0A836CG49</accession>
<keyword evidence="2 6" id="KW-0238">DNA-binding</keyword>
<protein>
    <submittedName>
        <fullName evidence="6">HSF-type DNA-binding-domain-containing protein</fullName>
    </submittedName>
</protein>
<dbReference type="GO" id="GO:0003700">
    <property type="term" value="F:DNA-binding transcription factor activity"/>
    <property type="evidence" value="ECO:0007669"/>
    <property type="project" value="InterPro"/>
</dbReference>
<proteinExistence type="inferred from homology"/>
<feature type="domain" description="HSF-type DNA-binding" evidence="5">
    <location>
        <begin position="8"/>
        <end position="98"/>
    </location>
</feature>
<evidence type="ECO:0000259" key="5">
    <source>
        <dbReference type="SMART" id="SM00415"/>
    </source>
</evidence>
<dbReference type="GO" id="GO:0005634">
    <property type="term" value="C:nucleus"/>
    <property type="evidence" value="ECO:0007669"/>
    <property type="project" value="UniProtKB-SubCell"/>
</dbReference>
<dbReference type="InterPro" id="IPR036388">
    <property type="entry name" value="WH-like_DNA-bd_sf"/>
</dbReference>
<feature type="non-terminal residue" evidence="6">
    <location>
        <position position="98"/>
    </location>
</feature>
<comment type="caution">
    <text evidence="6">The sequence shown here is derived from an EMBL/GenBank/DDBJ whole genome shotgun (WGS) entry which is preliminary data.</text>
</comment>
<keyword evidence="7" id="KW-1185">Reference proteome</keyword>
<comment type="similarity">
    <text evidence="4">Belongs to the HSF family.</text>
</comment>
<evidence type="ECO:0000313" key="7">
    <source>
        <dbReference type="Proteomes" id="UP000664859"/>
    </source>
</evidence>
<evidence type="ECO:0000313" key="6">
    <source>
        <dbReference type="EMBL" id="KAG5183998.1"/>
    </source>
</evidence>
<reference evidence="6" key="1">
    <citation type="submission" date="2021-02" db="EMBL/GenBank/DDBJ databases">
        <title>First Annotated Genome of the Yellow-green Alga Tribonema minus.</title>
        <authorList>
            <person name="Mahan K.M."/>
        </authorList>
    </citation>
    <scope>NUCLEOTIDE SEQUENCE</scope>
    <source>
        <strain evidence="6">UTEX B ZZ1240</strain>
    </source>
</reference>
<dbReference type="InterPro" id="IPR036390">
    <property type="entry name" value="WH_DNA-bd_sf"/>
</dbReference>
<dbReference type="Gene3D" id="1.10.10.10">
    <property type="entry name" value="Winged helix-like DNA-binding domain superfamily/Winged helix DNA-binding domain"/>
    <property type="match status" value="1"/>
</dbReference>
<organism evidence="6 7">
    <name type="scientific">Tribonema minus</name>
    <dbReference type="NCBI Taxonomy" id="303371"/>
    <lineage>
        <taxon>Eukaryota</taxon>
        <taxon>Sar</taxon>
        <taxon>Stramenopiles</taxon>
        <taxon>Ochrophyta</taxon>
        <taxon>PX clade</taxon>
        <taxon>Xanthophyceae</taxon>
        <taxon>Tribonematales</taxon>
        <taxon>Tribonemataceae</taxon>
        <taxon>Tribonema</taxon>
    </lineage>
</organism>
<dbReference type="Pfam" id="PF00447">
    <property type="entry name" value="HSF_DNA-bind"/>
    <property type="match status" value="1"/>
</dbReference>
<dbReference type="SMART" id="SM00415">
    <property type="entry name" value="HSF"/>
    <property type="match status" value="1"/>
</dbReference>